<dbReference type="EMBL" id="FQ790325">
    <property type="protein sequence ID" value="CCD50408.1"/>
    <property type="molecule type" value="Genomic_DNA"/>
</dbReference>
<evidence type="ECO:0000313" key="1">
    <source>
        <dbReference type="EMBL" id="CCD50408.1"/>
    </source>
</evidence>
<gene>
    <name evidence="1" type="ORF">BofuT4_uP090950.1</name>
</gene>
<reference evidence="2" key="1">
    <citation type="journal article" date="2011" name="PLoS Genet.">
        <title>Genomic analysis of the necrotrophic fungal pathogens Sclerotinia sclerotiorum and Botrytis cinerea.</title>
        <authorList>
            <person name="Amselem J."/>
            <person name="Cuomo C.A."/>
            <person name="van Kan J.A."/>
            <person name="Viaud M."/>
            <person name="Benito E.P."/>
            <person name="Couloux A."/>
            <person name="Coutinho P.M."/>
            <person name="de Vries R.P."/>
            <person name="Dyer P.S."/>
            <person name="Fillinger S."/>
            <person name="Fournier E."/>
            <person name="Gout L."/>
            <person name="Hahn M."/>
            <person name="Kohn L."/>
            <person name="Lapalu N."/>
            <person name="Plummer K.M."/>
            <person name="Pradier J.M."/>
            <person name="Quevillon E."/>
            <person name="Sharon A."/>
            <person name="Simon A."/>
            <person name="ten Have A."/>
            <person name="Tudzynski B."/>
            <person name="Tudzynski P."/>
            <person name="Wincker P."/>
            <person name="Andrew M."/>
            <person name="Anthouard V."/>
            <person name="Beever R.E."/>
            <person name="Beffa R."/>
            <person name="Benoit I."/>
            <person name="Bouzid O."/>
            <person name="Brault B."/>
            <person name="Chen Z."/>
            <person name="Choquer M."/>
            <person name="Collemare J."/>
            <person name="Cotton P."/>
            <person name="Danchin E.G."/>
            <person name="Da Silva C."/>
            <person name="Gautier A."/>
            <person name="Giraud C."/>
            <person name="Giraud T."/>
            <person name="Gonzalez C."/>
            <person name="Grossetete S."/>
            <person name="Guldener U."/>
            <person name="Henrissat B."/>
            <person name="Howlett B.J."/>
            <person name="Kodira C."/>
            <person name="Kretschmer M."/>
            <person name="Lappartient A."/>
            <person name="Leroch M."/>
            <person name="Levis C."/>
            <person name="Mauceli E."/>
            <person name="Neuveglise C."/>
            <person name="Oeser B."/>
            <person name="Pearson M."/>
            <person name="Poulain J."/>
            <person name="Poussereau N."/>
            <person name="Quesneville H."/>
            <person name="Rascle C."/>
            <person name="Schumacher J."/>
            <person name="Segurens B."/>
            <person name="Sexton A."/>
            <person name="Silva E."/>
            <person name="Sirven C."/>
            <person name="Soanes D.M."/>
            <person name="Talbot N.J."/>
            <person name="Templeton M."/>
            <person name="Yandava C."/>
            <person name="Yarden O."/>
            <person name="Zeng Q."/>
            <person name="Rollins J.A."/>
            <person name="Lebrun M.H."/>
            <person name="Dickman M."/>
        </authorList>
    </citation>
    <scope>NUCLEOTIDE SEQUENCE [LARGE SCALE GENOMIC DNA]</scope>
    <source>
        <strain evidence="2">T4</strain>
    </source>
</reference>
<proteinExistence type="predicted"/>
<dbReference type="AlphaFoldDB" id="G2YF15"/>
<name>G2YF15_BOTF4</name>
<organism evidence="1 2">
    <name type="scientific">Botryotinia fuckeliana (strain T4)</name>
    <name type="common">Noble rot fungus</name>
    <name type="synonym">Botrytis cinerea</name>
    <dbReference type="NCBI Taxonomy" id="999810"/>
    <lineage>
        <taxon>Eukaryota</taxon>
        <taxon>Fungi</taxon>
        <taxon>Dikarya</taxon>
        <taxon>Ascomycota</taxon>
        <taxon>Pezizomycotina</taxon>
        <taxon>Leotiomycetes</taxon>
        <taxon>Helotiales</taxon>
        <taxon>Sclerotiniaceae</taxon>
        <taxon>Botrytis</taxon>
    </lineage>
</organism>
<dbReference type="InParanoid" id="G2YF15"/>
<protein>
    <submittedName>
        <fullName evidence="1">Uncharacterized protein</fullName>
    </submittedName>
</protein>
<sequence length="42" mass="4916">MCRERQIYAQSAKEPSAFEVFLIVVRLGDQNKFYFDPPVQPP</sequence>
<accession>G2YF15</accession>
<dbReference type="Proteomes" id="UP000008177">
    <property type="component" value="Unplaced contigs"/>
</dbReference>
<evidence type="ECO:0000313" key="2">
    <source>
        <dbReference type="Proteomes" id="UP000008177"/>
    </source>
</evidence>
<dbReference type="HOGENOM" id="CLU_3260443_0_0_1"/>